<dbReference type="Proteomes" id="UP001620597">
    <property type="component" value="Unassembled WGS sequence"/>
</dbReference>
<keyword evidence="2" id="KW-1185">Reference proteome</keyword>
<evidence type="ECO:0000313" key="1">
    <source>
        <dbReference type="EMBL" id="MFK4752018.1"/>
    </source>
</evidence>
<accession>A0ABW8NGD6</accession>
<dbReference type="EMBL" id="JBBKTX010000006">
    <property type="protein sequence ID" value="MFK4752018.1"/>
    <property type="molecule type" value="Genomic_DNA"/>
</dbReference>
<comment type="caution">
    <text evidence="1">The sequence shown here is derived from an EMBL/GenBank/DDBJ whole genome shotgun (WGS) entry which is preliminary data.</text>
</comment>
<organism evidence="1 2">
    <name type="scientific">Oceanobacter antarcticus</name>
    <dbReference type="NCBI Taxonomy" id="3133425"/>
    <lineage>
        <taxon>Bacteria</taxon>
        <taxon>Pseudomonadati</taxon>
        <taxon>Pseudomonadota</taxon>
        <taxon>Gammaproteobacteria</taxon>
        <taxon>Oceanospirillales</taxon>
        <taxon>Oceanospirillaceae</taxon>
        <taxon>Oceanobacter</taxon>
    </lineage>
</organism>
<sequence length="56" mass="6283">MYSLVAVVFPWRWLLFQPELPLSGVTPFLFIGTALADAGKMFISFEFPAGHPGRKQ</sequence>
<gene>
    <name evidence="1" type="ORF">WG929_06325</name>
</gene>
<name>A0ABW8NGD6_9GAMM</name>
<reference evidence="1 2" key="1">
    <citation type="submission" date="2024-03" db="EMBL/GenBank/DDBJ databases">
        <title>High-quality draft genome sequence of Oceanobacter sp. wDCs-4.</title>
        <authorList>
            <person name="Dong C."/>
        </authorList>
    </citation>
    <scope>NUCLEOTIDE SEQUENCE [LARGE SCALE GENOMIC DNA]</scope>
    <source>
        <strain evidence="2">wDCs-4</strain>
    </source>
</reference>
<dbReference type="RefSeq" id="WP_369854509.1">
    <property type="nucleotide sequence ID" value="NZ_JBBKTX010000006.1"/>
</dbReference>
<protein>
    <submittedName>
        <fullName evidence="1">Uncharacterized protein</fullName>
    </submittedName>
</protein>
<proteinExistence type="predicted"/>
<evidence type="ECO:0000313" key="2">
    <source>
        <dbReference type="Proteomes" id="UP001620597"/>
    </source>
</evidence>